<reference evidence="16 17" key="1">
    <citation type="journal article" date="2016" name="Mol. Biol. Evol.">
        <title>Comparative Genomics of Early-Diverging Mushroom-Forming Fungi Provides Insights into the Origins of Lignocellulose Decay Capabilities.</title>
        <authorList>
            <person name="Nagy L.G."/>
            <person name="Riley R."/>
            <person name="Tritt A."/>
            <person name="Adam C."/>
            <person name="Daum C."/>
            <person name="Floudas D."/>
            <person name="Sun H."/>
            <person name="Yadav J.S."/>
            <person name="Pangilinan J."/>
            <person name="Larsson K.H."/>
            <person name="Matsuura K."/>
            <person name="Barry K."/>
            <person name="Labutti K."/>
            <person name="Kuo R."/>
            <person name="Ohm R.A."/>
            <person name="Bhattacharya S.S."/>
            <person name="Shirouzu T."/>
            <person name="Yoshinaga Y."/>
            <person name="Martin F.M."/>
            <person name="Grigoriev I.V."/>
            <person name="Hibbett D.S."/>
        </authorList>
    </citation>
    <scope>NUCLEOTIDE SEQUENCE [LARGE SCALE GENOMIC DNA]</scope>
    <source>
        <strain evidence="16 17">HHB9708</strain>
    </source>
</reference>
<dbReference type="PROSITE" id="PS01044">
    <property type="entry name" value="SQUALEN_PHYTOEN_SYN_1"/>
    <property type="match status" value="1"/>
</dbReference>
<dbReference type="InterPro" id="IPR002060">
    <property type="entry name" value="Squ/phyt_synthse"/>
</dbReference>
<evidence type="ECO:0000313" key="17">
    <source>
        <dbReference type="Proteomes" id="UP000076722"/>
    </source>
</evidence>
<evidence type="ECO:0000256" key="14">
    <source>
        <dbReference type="ARBA" id="ARBA00023221"/>
    </source>
</evidence>
<dbReference type="STRING" id="1314777.A0A164W9Q5"/>
<accession>A0A164W9Q5</accession>
<keyword evidence="5" id="KW-0444">Lipid biosynthesis</keyword>
<feature type="transmembrane region" description="Helical" evidence="15">
    <location>
        <begin position="460"/>
        <end position="483"/>
    </location>
</feature>
<protein>
    <recommendedName>
        <fullName evidence="4 15">Squalene synthase</fullName>
        <shortName evidence="15">SQS</shortName>
        <shortName evidence="15">SS</shortName>
        <ecNumber evidence="4 15">2.5.1.21</ecNumber>
    </recommendedName>
</protein>
<dbReference type="InterPro" id="IPR019845">
    <property type="entry name" value="Squalene/phytoene_synthase_CS"/>
</dbReference>
<evidence type="ECO:0000256" key="5">
    <source>
        <dbReference type="ARBA" id="ARBA00022516"/>
    </source>
</evidence>
<dbReference type="GO" id="GO:0051996">
    <property type="term" value="F:squalene synthase [NAD(P)H] activity"/>
    <property type="evidence" value="ECO:0007669"/>
    <property type="project" value="UniProtKB-UniRule"/>
</dbReference>
<keyword evidence="10" id="KW-0756">Sterol biosynthesis</keyword>
<dbReference type="NCBIfam" id="TIGR01559">
    <property type="entry name" value="squal_synth"/>
    <property type="match status" value="1"/>
</dbReference>
<organism evidence="16 17">
    <name type="scientific">Sistotremastrum niveocremeum HHB9708</name>
    <dbReference type="NCBI Taxonomy" id="1314777"/>
    <lineage>
        <taxon>Eukaryota</taxon>
        <taxon>Fungi</taxon>
        <taxon>Dikarya</taxon>
        <taxon>Basidiomycota</taxon>
        <taxon>Agaricomycotina</taxon>
        <taxon>Agaricomycetes</taxon>
        <taxon>Sistotremastrales</taxon>
        <taxon>Sistotremastraceae</taxon>
        <taxon>Sertulicium</taxon>
        <taxon>Sertulicium niveocremeum</taxon>
    </lineage>
</organism>
<keyword evidence="9 15" id="KW-1133">Transmembrane helix</keyword>
<keyword evidence="14" id="KW-0753">Steroid metabolism</keyword>
<comment type="similarity">
    <text evidence="3 15">Belongs to the phytoene/squalene synthase family.</text>
</comment>
<evidence type="ECO:0000256" key="11">
    <source>
        <dbReference type="ARBA" id="ARBA00023098"/>
    </source>
</evidence>
<comment type="pathway">
    <text evidence="15">Terpene metabolism; lanosterol biosynthesis; lanosterol from farnesyl diphosphate: step 1/3.</text>
</comment>
<dbReference type="GO" id="GO:0005789">
    <property type="term" value="C:endoplasmic reticulum membrane"/>
    <property type="evidence" value="ECO:0007669"/>
    <property type="project" value="TreeGrafter"/>
</dbReference>
<dbReference type="GO" id="GO:0055056">
    <property type="term" value="F:D-glucose transmembrane transporter activity"/>
    <property type="evidence" value="ECO:0007669"/>
    <property type="project" value="UniProtKB-UniRule"/>
</dbReference>
<comment type="subcellular location">
    <subcellularLocation>
        <location evidence="2">Membrane</location>
    </subcellularLocation>
</comment>
<keyword evidence="7 15" id="KW-0812">Transmembrane</keyword>
<comment type="catalytic activity">
    <reaction evidence="15">
        <text>2 (2E,6E)-farnesyl diphosphate + NADPH + H(+) = squalene + 2 diphosphate + NADP(+)</text>
        <dbReference type="Rhea" id="RHEA:32295"/>
        <dbReference type="ChEBI" id="CHEBI:15378"/>
        <dbReference type="ChEBI" id="CHEBI:15440"/>
        <dbReference type="ChEBI" id="CHEBI:33019"/>
        <dbReference type="ChEBI" id="CHEBI:57783"/>
        <dbReference type="ChEBI" id="CHEBI:58349"/>
        <dbReference type="ChEBI" id="CHEBI:175763"/>
        <dbReference type="EC" id="2.5.1.21"/>
    </reaction>
</comment>
<dbReference type="InterPro" id="IPR033904">
    <property type="entry name" value="Trans_IPPS_HH"/>
</dbReference>
<gene>
    <name evidence="16" type="ORF">SISNIDRAFT_548817</name>
</gene>
<evidence type="ECO:0000256" key="3">
    <source>
        <dbReference type="ARBA" id="ARBA00006251"/>
    </source>
</evidence>
<name>A0A164W9Q5_9AGAM</name>
<evidence type="ECO:0000256" key="2">
    <source>
        <dbReference type="ARBA" id="ARBA00004370"/>
    </source>
</evidence>
<dbReference type="EC" id="2.5.1.21" evidence="4 15"/>
<evidence type="ECO:0000256" key="6">
    <source>
        <dbReference type="ARBA" id="ARBA00022679"/>
    </source>
</evidence>
<dbReference type="Proteomes" id="UP000076722">
    <property type="component" value="Unassembled WGS sequence"/>
</dbReference>
<evidence type="ECO:0000256" key="13">
    <source>
        <dbReference type="ARBA" id="ARBA00023166"/>
    </source>
</evidence>
<feature type="transmembrane region" description="Helical" evidence="15">
    <location>
        <begin position="306"/>
        <end position="326"/>
    </location>
</feature>
<keyword evidence="17" id="KW-1185">Reference proteome</keyword>
<keyword evidence="8" id="KW-0752">Steroid biosynthesis</keyword>
<dbReference type="InterPro" id="IPR006449">
    <property type="entry name" value="Squal_synth-like"/>
</dbReference>
<dbReference type="AlphaFoldDB" id="A0A164W9Q5"/>
<dbReference type="UniPathway" id="UPA00767">
    <property type="reaction ID" value="UER00751"/>
</dbReference>
<dbReference type="PANTHER" id="PTHR11626:SF2">
    <property type="entry name" value="SQUALENE SYNTHASE"/>
    <property type="match status" value="1"/>
</dbReference>
<dbReference type="OrthoDB" id="431150at2759"/>
<dbReference type="SFLD" id="SFLDG01018">
    <property type="entry name" value="Squalene/Phytoene_Synthase_Lik"/>
    <property type="match status" value="1"/>
</dbReference>
<evidence type="ECO:0000256" key="4">
    <source>
        <dbReference type="ARBA" id="ARBA00012373"/>
    </source>
</evidence>
<evidence type="ECO:0000256" key="9">
    <source>
        <dbReference type="ARBA" id="ARBA00022989"/>
    </source>
</evidence>
<proteinExistence type="inferred from homology"/>
<dbReference type="SFLD" id="SFLDS00005">
    <property type="entry name" value="Isoprenoid_Synthase_Type_I"/>
    <property type="match status" value="1"/>
</dbReference>
<keyword evidence="6 15" id="KW-0808">Transferase</keyword>
<evidence type="ECO:0000256" key="1">
    <source>
        <dbReference type="ARBA" id="ARBA00001946"/>
    </source>
</evidence>
<dbReference type="SUPFAM" id="SSF48576">
    <property type="entry name" value="Terpenoid synthases"/>
    <property type="match status" value="1"/>
</dbReference>
<dbReference type="Pfam" id="PF00494">
    <property type="entry name" value="SQS_PSY"/>
    <property type="match status" value="1"/>
</dbReference>
<sequence length="488" mass="55579">MGAKQYFILFFTHPNEFRNLVNYWLWHDARDITAKKEIANSGWDRESMRTCWKFLDLTSRSFAAVIKELDGDLARTICMFYLALRGLDTIEDDMTLSDEVKQPLLRTFYQKLVEPGWTFDGSGPNEKDRQLLVEYDAVTAEMNLLKPEYRDIIVDISHKMGIGMADFAHRAAISDPSVPDYLTSVEEFDLYCHYVAGLVGEGLSRIFSASGKEAPFVAEQPTLSNSMGLLLQKTNILRDYREDVDERRYFWPKAIWGAYGFEKLEELYDPKREDEGLWALSGMTLDALRHATDALDYLVLLRNQTVFNFCAIPAVMALATLALCFMNRDVLHKNVKIRRGQAVKLIMASKNPRDVAYLFRDYARAIHAKATPRDPNFMKICVACGKIEQWAEHHYPSFVNISASSGETKTIALTDPSKDARVRIAQRNDVLEKEINLQKRFGGQAPPLGQVEKEPIPWELLLFVAGGVCVMFGLSGLFVWGAVRYFGE</sequence>
<comment type="catalytic activity">
    <reaction evidence="15">
        <text>2 (2E,6E)-farnesyl diphosphate + NADH + H(+) = squalene + 2 diphosphate + NAD(+)</text>
        <dbReference type="Rhea" id="RHEA:32299"/>
        <dbReference type="ChEBI" id="CHEBI:15378"/>
        <dbReference type="ChEBI" id="CHEBI:15440"/>
        <dbReference type="ChEBI" id="CHEBI:33019"/>
        <dbReference type="ChEBI" id="CHEBI:57540"/>
        <dbReference type="ChEBI" id="CHEBI:57945"/>
        <dbReference type="ChEBI" id="CHEBI:175763"/>
        <dbReference type="EC" id="2.5.1.21"/>
    </reaction>
</comment>
<evidence type="ECO:0000256" key="8">
    <source>
        <dbReference type="ARBA" id="ARBA00022955"/>
    </source>
</evidence>
<dbReference type="FunFam" id="1.10.600.10:FF:000003">
    <property type="entry name" value="Farnesyl-diphosphate farnesyltransferase 1"/>
    <property type="match status" value="1"/>
</dbReference>
<dbReference type="PROSITE" id="PS01045">
    <property type="entry name" value="SQUALEN_PHYTOEN_SYN_2"/>
    <property type="match status" value="1"/>
</dbReference>
<dbReference type="PANTHER" id="PTHR11626">
    <property type="entry name" value="FARNESYL-DIPHOSPHATE FARNESYLTRANSFERASE"/>
    <property type="match status" value="1"/>
</dbReference>
<dbReference type="CDD" id="cd00683">
    <property type="entry name" value="Trans_IPPS_HH"/>
    <property type="match status" value="1"/>
</dbReference>
<comment type="cofactor">
    <cofactor evidence="1 15">
        <name>Mg(2+)</name>
        <dbReference type="ChEBI" id="CHEBI:18420"/>
    </cofactor>
</comment>
<evidence type="ECO:0000256" key="15">
    <source>
        <dbReference type="RuleBase" id="RU368088"/>
    </source>
</evidence>
<dbReference type="GO" id="GO:0006696">
    <property type="term" value="P:ergosterol biosynthetic process"/>
    <property type="evidence" value="ECO:0007669"/>
    <property type="project" value="TreeGrafter"/>
</dbReference>
<keyword evidence="12 15" id="KW-0472">Membrane</keyword>
<comment type="function">
    <text evidence="15">Catalyzes the condensation of 2 farnesyl pyrophosphate (FPP) moieties to form squalene.</text>
</comment>
<keyword evidence="11" id="KW-0443">Lipid metabolism</keyword>
<evidence type="ECO:0000256" key="10">
    <source>
        <dbReference type="ARBA" id="ARBA00023011"/>
    </source>
</evidence>
<dbReference type="InterPro" id="IPR044844">
    <property type="entry name" value="Trans_IPPS_euk-type"/>
</dbReference>
<keyword evidence="13" id="KW-1207">Sterol metabolism</keyword>
<dbReference type="GO" id="GO:0045338">
    <property type="term" value="P:farnesyl diphosphate metabolic process"/>
    <property type="evidence" value="ECO:0007669"/>
    <property type="project" value="InterPro"/>
</dbReference>
<evidence type="ECO:0000313" key="16">
    <source>
        <dbReference type="EMBL" id="KZS94864.1"/>
    </source>
</evidence>
<evidence type="ECO:0000256" key="12">
    <source>
        <dbReference type="ARBA" id="ARBA00023136"/>
    </source>
</evidence>
<dbReference type="Gene3D" id="1.10.600.10">
    <property type="entry name" value="Farnesyl Diphosphate Synthase"/>
    <property type="match status" value="1"/>
</dbReference>
<dbReference type="EMBL" id="KV419403">
    <property type="protein sequence ID" value="KZS94864.1"/>
    <property type="molecule type" value="Genomic_DNA"/>
</dbReference>
<dbReference type="InterPro" id="IPR008949">
    <property type="entry name" value="Isoprenoid_synthase_dom_sf"/>
</dbReference>
<evidence type="ECO:0000256" key="7">
    <source>
        <dbReference type="ARBA" id="ARBA00022692"/>
    </source>
</evidence>